<dbReference type="InterPro" id="IPR020622">
    <property type="entry name" value="Ala_racemase_pyridoxalP-BS"/>
</dbReference>
<evidence type="ECO:0000313" key="7">
    <source>
        <dbReference type="EMBL" id="KAK9845204.1"/>
    </source>
</evidence>
<dbReference type="PRINTS" id="PR00992">
    <property type="entry name" value="ALARACEMASE"/>
</dbReference>
<dbReference type="Gene3D" id="2.40.37.10">
    <property type="entry name" value="Lyase, Ornithine Decarboxylase, Chain A, domain 1"/>
    <property type="match status" value="1"/>
</dbReference>
<dbReference type="GO" id="GO:0006522">
    <property type="term" value="P:alanine metabolic process"/>
    <property type="evidence" value="ECO:0007669"/>
    <property type="project" value="InterPro"/>
</dbReference>
<feature type="modified residue" description="N6-(pyridoxal phosphate)lysine" evidence="4">
    <location>
        <position position="259"/>
    </location>
</feature>
<dbReference type="PANTHER" id="PTHR30511:SF0">
    <property type="entry name" value="ALANINE RACEMASE, CATABOLIC-RELATED"/>
    <property type="match status" value="1"/>
</dbReference>
<feature type="compositionally biased region" description="Basic and acidic residues" evidence="5">
    <location>
        <begin position="15"/>
        <end position="25"/>
    </location>
</feature>
<evidence type="ECO:0000259" key="6">
    <source>
        <dbReference type="SMART" id="SM01005"/>
    </source>
</evidence>
<reference evidence="7 8" key="1">
    <citation type="journal article" date="2024" name="Nat. Commun.">
        <title>Phylogenomics reveals the evolutionary origins of lichenization in chlorophyte algae.</title>
        <authorList>
            <person name="Puginier C."/>
            <person name="Libourel C."/>
            <person name="Otte J."/>
            <person name="Skaloud P."/>
            <person name="Haon M."/>
            <person name="Grisel S."/>
            <person name="Petersen M."/>
            <person name="Berrin J.G."/>
            <person name="Delaux P.M."/>
            <person name="Dal Grande F."/>
            <person name="Keller J."/>
        </authorList>
    </citation>
    <scope>NUCLEOTIDE SEQUENCE [LARGE SCALE GENOMIC DNA]</scope>
    <source>
        <strain evidence="7 8">SAG 245.80</strain>
    </source>
</reference>
<comment type="cofactor">
    <cofactor evidence="1 4">
        <name>pyridoxal 5'-phosphate</name>
        <dbReference type="ChEBI" id="CHEBI:597326"/>
    </cofactor>
</comment>
<dbReference type="AlphaFoldDB" id="A0AAW1SFV9"/>
<keyword evidence="3" id="KW-0413">Isomerase</keyword>
<keyword evidence="8" id="KW-1185">Reference proteome</keyword>
<dbReference type="SMART" id="SM01005">
    <property type="entry name" value="Ala_racemase_C"/>
    <property type="match status" value="1"/>
</dbReference>
<dbReference type="InterPro" id="IPR029066">
    <property type="entry name" value="PLP-binding_barrel"/>
</dbReference>
<evidence type="ECO:0000256" key="3">
    <source>
        <dbReference type="ARBA" id="ARBA00023235"/>
    </source>
</evidence>
<dbReference type="InterPro" id="IPR009006">
    <property type="entry name" value="Ala_racemase/Decarboxylase_C"/>
</dbReference>
<name>A0AAW1SFV9_9CHLO</name>
<accession>A0AAW1SFV9</accession>
<organism evidence="7 8">
    <name type="scientific">Elliptochloris bilobata</name>
    <dbReference type="NCBI Taxonomy" id="381761"/>
    <lineage>
        <taxon>Eukaryota</taxon>
        <taxon>Viridiplantae</taxon>
        <taxon>Chlorophyta</taxon>
        <taxon>core chlorophytes</taxon>
        <taxon>Trebouxiophyceae</taxon>
        <taxon>Trebouxiophyceae incertae sedis</taxon>
        <taxon>Elliptochloris clade</taxon>
        <taxon>Elliptochloris</taxon>
    </lineage>
</organism>
<feature type="region of interest" description="Disordered" evidence="5">
    <location>
        <begin position="79"/>
        <end position="118"/>
    </location>
</feature>
<evidence type="ECO:0000256" key="1">
    <source>
        <dbReference type="ARBA" id="ARBA00001933"/>
    </source>
</evidence>
<evidence type="ECO:0000256" key="4">
    <source>
        <dbReference type="PIRSR" id="PIRSR600821-50"/>
    </source>
</evidence>
<comment type="caution">
    <text evidence="7">The sequence shown here is derived from an EMBL/GenBank/DDBJ whole genome shotgun (WGS) entry which is preliminary data.</text>
</comment>
<dbReference type="Proteomes" id="UP001445335">
    <property type="component" value="Unassembled WGS sequence"/>
</dbReference>
<evidence type="ECO:0000256" key="2">
    <source>
        <dbReference type="ARBA" id="ARBA00022898"/>
    </source>
</evidence>
<dbReference type="GO" id="GO:0005829">
    <property type="term" value="C:cytosol"/>
    <property type="evidence" value="ECO:0007669"/>
    <property type="project" value="TreeGrafter"/>
</dbReference>
<evidence type="ECO:0000256" key="5">
    <source>
        <dbReference type="SAM" id="MobiDB-lite"/>
    </source>
</evidence>
<dbReference type="InterPro" id="IPR001608">
    <property type="entry name" value="Ala_racemase_N"/>
</dbReference>
<sequence>MGSKRVCATLDDQNECGKEPGKKEQQASSEAYAPEPFHQSPELAEVMQRWTRVHRKPEQVQALQREAQVLDRMLPRTAAGVAAAPRPRPAFLDLGPSTEAASGTRGGGGGDAAPAAGKSAAYPSADAAVDALDASTSKLEALLAKNQDVKAASAAGIGGPLPPCKAYQIPSLGPRPFPAVVLLLWAALQRCLASTANFTLSPDYGQLQGERQRFRVTGASRTYVSSHSWLEIDYAGLAHNAQTVLEHVGEDVIPLAVVKGNGYGHGLTVAAQVFLDSGFRELGVADLNEAITLRQEGVTVPIHIMFQPDHLSAREMALDDVDVYVEEPSFLHALCQETRAVPRSVPMNVHVAVATRKMPQGVRTFPEVLELAQAVEACPSLHLRGVMTHGGDYERFNSVLRRMRGAGVRWEVAHMASSWHLMKGRELHMGAVRLGAALYGQQRIVPGTRPAARWLTRIVRIKKVDEGEPAHGVSHSERSNMTVAIFYNGYTDGFQVEEVVIRGQRCKRVDMGHSMRLAAVDVSAVPAAQVDDLVLLHGVDEESGVYLEAPWNLARVSSVVPRVPKWS</sequence>
<dbReference type="InterPro" id="IPR011079">
    <property type="entry name" value="Ala_racemase_C"/>
</dbReference>
<dbReference type="PANTHER" id="PTHR30511">
    <property type="entry name" value="ALANINE RACEMASE"/>
    <property type="match status" value="1"/>
</dbReference>
<dbReference type="Pfam" id="PF00842">
    <property type="entry name" value="Ala_racemase_C"/>
    <property type="match status" value="1"/>
</dbReference>
<feature type="region of interest" description="Disordered" evidence="5">
    <location>
        <begin position="1"/>
        <end position="40"/>
    </location>
</feature>
<proteinExistence type="predicted"/>
<dbReference type="SUPFAM" id="SSF51419">
    <property type="entry name" value="PLP-binding barrel"/>
    <property type="match status" value="1"/>
</dbReference>
<dbReference type="EMBL" id="JALJOU010000003">
    <property type="protein sequence ID" value="KAK9845204.1"/>
    <property type="molecule type" value="Genomic_DNA"/>
</dbReference>
<dbReference type="Gene3D" id="3.20.20.10">
    <property type="entry name" value="Alanine racemase"/>
    <property type="match status" value="1"/>
</dbReference>
<dbReference type="InterPro" id="IPR000821">
    <property type="entry name" value="Ala_racemase"/>
</dbReference>
<keyword evidence="2 4" id="KW-0663">Pyridoxal phosphate</keyword>
<evidence type="ECO:0000313" key="8">
    <source>
        <dbReference type="Proteomes" id="UP001445335"/>
    </source>
</evidence>
<dbReference type="GO" id="GO:0030170">
    <property type="term" value="F:pyridoxal phosphate binding"/>
    <property type="evidence" value="ECO:0007669"/>
    <property type="project" value="TreeGrafter"/>
</dbReference>
<dbReference type="Pfam" id="PF01168">
    <property type="entry name" value="Ala_racemase_N"/>
    <property type="match status" value="1"/>
</dbReference>
<gene>
    <name evidence="7" type="ORF">WJX81_000018</name>
</gene>
<dbReference type="SUPFAM" id="SSF50621">
    <property type="entry name" value="Alanine racemase C-terminal domain-like"/>
    <property type="match status" value="1"/>
</dbReference>
<dbReference type="PROSITE" id="PS00395">
    <property type="entry name" value="ALANINE_RACEMASE"/>
    <property type="match status" value="1"/>
</dbReference>
<protein>
    <recommendedName>
        <fullName evidence="6">Alanine racemase C-terminal domain-containing protein</fullName>
    </recommendedName>
</protein>
<feature type="domain" description="Alanine racemase C-terminal" evidence="6">
    <location>
        <begin position="451"/>
        <end position="565"/>
    </location>
</feature>
<dbReference type="GO" id="GO:0008784">
    <property type="term" value="F:alanine racemase activity"/>
    <property type="evidence" value="ECO:0007669"/>
    <property type="project" value="InterPro"/>
</dbReference>